<keyword evidence="4" id="KW-0677">Repeat</keyword>
<keyword evidence="10" id="KW-0539">Nucleus</keyword>
<keyword evidence="3" id="KW-0479">Metal-binding</keyword>
<dbReference type="GO" id="GO:0031519">
    <property type="term" value="C:PcG protein complex"/>
    <property type="evidence" value="ECO:0007669"/>
    <property type="project" value="TreeGrafter"/>
</dbReference>
<sequence length="490" mass="56093">MCEKMDVVRALVTERLTAAAEEIFALVERTIVEYEEELCRSKEENQRKQQLLDALLNPQLRIHRTEGVHMFNSDPSEKQEIPETLLIKKEPEEQRLRPKEEQLPEFTAASVKRQEQQQTDSSSDSAERSACCSTAQTKTEHDGDNYNHVLIQDTKRWIFCALCVERLTAAAEEIFALVERTIVEYEEELCRSKEENQRKQQLLDSLLDAQLHTTTAQGVQTGLLGPEISVKQEISKTLQIKEEPEEQRLRQEEEQLPEFTAVCVKSEDQKQNENSSDTYSYEYWEPPAGCSSSQMETESDEEHYNQLQITDTSTAAHNSRLFSTYSSGTEGHLSENEAAGGRDKEYECSICQKRFTTKHGLEIHTRTHTGEKPYSCSVCKKTFTQQASLDFHVRVHTGVRPYSCSVCSKAFTIKGNLTGHMRIHTGEKPYSCFICKKAFSHNFNLNTHMKIHTGERPFSCAICKKTFSHKCNLKTHMKTHTKKTSQLNSV</sequence>
<proteinExistence type="inferred from homology"/>
<feature type="domain" description="C2H2-type" evidence="13">
    <location>
        <begin position="430"/>
        <end position="457"/>
    </location>
</feature>
<dbReference type="PROSITE" id="PS50157">
    <property type="entry name" value="ZINC_FINGER_C2H2_2"/>
    <property type="match status" value="5"/>
</dbReference>
<evidence type="ECO:0000256" key="8">
    <source>
        <dbReference type="ARBA" id="ARBA00023125"/>
    </source>
</evidence>
<dbReference type="AlphaFoldDB" id="A0AAW0N600"/>
<organism evidence="14 15">
    <name type="scientific">Mugilogobius chulae</name>
    <name type="common">yellowstripe goby</name>
    <dbReference type="NCBI Taxonomy" id="88201"/>
    <lineage>
        <taxon>Eukaryota</taxon>
        <taxon>Metazoa</taxon>
        <taxon>Chordata</taxon>
        <taxon>Craniata</taxon>
        <taxon>Vertebrata</taxon>
        <taxon>Euteleostomi</taxon>
        <taxon>Actinopterygii</taxon>
        <taxon>Neopterygii</taxon>
        <taxon>Teleostei</taxon>
        <taxon>Neoteleostei</taxon>
        <taxon>Acanthomorphata</taxon>
        <taxon>Gobiaria</taxon>
        <taxon>Gobiiformes</taxon>
        <taxon>Gobioidei</taxon>
        <taxon>Gobiidae</taxon>
        <taxon>Gobionellinae</taxon>
        <taxon>Mugilogobius</taxon>
    </lineage>
</organism>
<dbReference type="FunFam" id="3.30.160.60:FF:001498">
    <property type="entry name" value="Zinc finger protein 404"/>
    <property type="match status" value="1"/>
</dbReference>
<evidence type="ECO:0000256" key="4">
    <source>
        <dbReference type="ARBA" id="ARBA00022737"/>
    </source>
</evidence>
<dbReference type="PANTHER" id="PTHR14003:SF23">
    <property type="entry name" value="ZINC FINGER PROTEIN 143"/>
    <property type="match status" value="1"/>
</dbReference>
<dbReference type="SUPFAM" id="SSF57667">
    <property type="entry name" value="beta-beta-alpha zinc fingers"/>
    <property type="match status" value="3"/>
</dbReference>
<keyword evidence="15" id="KW-1185">Reference proteome</keyword>
<evidence type="ECO:0000313" key="15">
    <source>
        <dbReference type="Proteomes" id="UP001460270"/>
    </source>
</evidence>
<dbReference type="GO" id="GO:0000978">
    <property type="term" value="F:RNA polymerase II cis-regulatory region sequence-specific DNA binding"/>
    <property type="evidence" value="ECO:0007669"/>
    <property type="project" value="TreeGrafter"/>
</dbReference>
<comment type="similarity">
    <text evidence="2">Belongs to the krueppel C2H2-type zinc-finger protein family.</text>
</comment>
<dbReference type="PROSITE" id="PS00028">
    <property type="entry name" value="ZINC_FINGER_C2H2_1"/>
    <property type="match status" value="5"/>
</dbReference>
<keyword evidence="6" id="KW-0862">Zinc</keyword>
<gene>
    <name evidence="14" type="ORF">WMY93_024734</name>
</gene>
<evidence type="ECO:0000259" key="13">
    <source>
        <dbReference type="PROSITE" id="PS50157"/>
    </source>
</evidence>
<dbReference type="GO" id="GO:0005667">
    <property type="term" value="C:transcription regulator complex"/>
    <property type="evidence" value="ECO:0007669"/>
    <property type="project" value="TreeGrafter"/>
</dbReference>
<dbReference type="Proteomes" id="UP001460270">
    <property type="component" value="Unassembled WGS sequence"/>
</dbReference>
<protein>
    <recommendedName>
        <fullName evidence="13">C2H2-type domain-containing protein</fullName>
    </recommendedName>
</protein>
<dbReference type="Gene3D" id="3.30.160.60">
    <property type="entry name" value="Classic Zinc Finger"/>
    <property type="match status" value="5"/>
</dbReference>
<evidence type="ECO:0000256" key="11">
    <source>
        <dbReference type="PROSITE-ProRule" id="PRU00042"/>
    </source>
</evidence>
<feature type="domain" description="C2H2-type" evidence="13">
    <location>
        <begin position="346"/>
        <end position="373"/>
    </location>
</feature>
<evidence type="ECO:0000256" key="10">
    <source>
        <dbReference type="ARBA" id="ARBA00023242"/>
    </source>
</evidence>
<dbReference type="FunFam" id="3.30.160.60:FF:000345">
    <property type="entry name" value="Zinc finger protein Gfi-1"/>
    <property type="match status" value="1"/>
</dbReference>
<comment type="caution">
    <text evidence="14">The sequence shown here is derived from an EMBL/GenBank/DDBJ whole genome shotgun (WGS) entry which is preliminary data.</text>
</comment>
<feature type="region of interest" description="Disordered" evidence="12">
    <location>
        <begin position="72"/>
        <end position="139"/>
    </location>
</feature>
<dbReference type="InterPro" id="IPR013087">
    <property type="entry name" value="Znf_C2H2_type"/>
</dbReference>
<dbReference type="EMBL" id="JBBPFD010000018">
    <property type="protein sequence ID" value="KAK7889174.1"/>
    <property type="molecule type" value="Genomic_DNA"/>
</dbReference>
<dbReference type="Pfam" id="PF00096">
    <property type="entry name" value="zf-C2H2"/>
    <property type="match status" value="5"/>
</dbReference>
<evidence type="ECO:0000313" key="14">
    <source>
        <dbReference type="EMBL" id="KAK7889174.1"/>
    </source>
</evidence>
<dbReference type="GO" id="GO:0000785">
    <property type="term" value="C:chromatin"/>
    <property type="evidence" value="ECO:0007669"/>
    <property type="project" value="TreeGrafter"/>
</dbReference>
<dbReference type="FunFam" id="3.30.160.60:FF:001480">
    <property type="entry name" value="Si:cabz01071911.3"/>
    <property type="match status" value="1"/>
</dbReference>
<dbReference type="InterPro" id="IPR036236">
    <property type="entry name" value="Znf_C2H2_sf"/>
</dbReference>
<dbReference type="SMART" id="SM00355">
    <property type="entry name" value="ZnF_C2H2"/>
    <property type="match status" value="5"/>
</dbReference>
<accession>A0AAW0N600</accession>
<keyword evidence="5 11" id="KW-0863">Zinc-finger</keyword>
<feature type="domain" description="C2H2-type" evidence="13">
    <location>
        <begin position="402"/>
        <end position="429"/>
    </location>
</feature>
<name>A0AAW0N600_9GOBI</name>
<evidence type="ECO:0000256" key="5">
    <source>
        <dbReference type="ARBA" id="ARBA00022771"/>
    </source>
</evidence>
<comment type="subcellular location">
    <subcellularLocation>
        <location evidence="1">Nucleus</location>
    </subcellularLocation>
</comment>
<keyword evidence="8" id="KW-0238">DNA-binding</keyword>
<keyword evidence="9" id="KW-0804">Transcription</keyword>
<evidence type="ECO:0000256" key="7">
    <source>
        <dbReference type="ARBA" id="ARBA00023015"/>
    </source>
</evidence>
<feature type="compositionally biased region" description="Basic and acidic residues" evidence="12">
    <location>
        <begin position="75"/>
        <end position="102"/>
    </location>
</feature>
<dbReference type="PANTHER" id="PTHR14003">
    <property type="entry name" value="TRANSCRIPTIONAL REPRESSOR PROTEIN YY"/>
    <property type="match status" value="1"/>
</dbReference>
<feature type="domain" description="C2H2-type" evidence="13">
    <location>
        <begin position="458"/>
        <end position="485"/>
    </location>
</feature>
<dbReference type="FunFam" id="3.30.160.60:FF:001506">
    <property type="entry name" value="Zinc finger protein"/>
    <property type="match status" value="1"/>
</dbReference>
<dbReference type="GO" id="GO:0000981">
    <property type="term" value="F:DNA-binding transcription factor activity, RNA polymerase II-specific"/>
    <property type="evidence" value="ECO:0007669"/>
    <property type="project" value="TreeGrafter"/>
</dbReference>
<reference evidence="15" key="1">
    <citation type="submission" date="2024-04" db="EMBL/GenBank/DDBJ databases">
        <title>Salinicola lusitanus LLJ914,a marine bacterium isolated from the Okinawa Trough.</title>
        <authorList>
            <person name="Li J."/>
        </authorList>
    </citation>
    <scope>NUCLEOTIDE SEQUENCE [LARGE SCALE GENOMIC DNA]</scope>
</reference>
<keyword evidence="7" id="KW-0805">Transcription regulation</keyword>
<evidence type="ECO:0000256" key="1">
    <source>
        <dbReference type="ARBA" id="ARBA00004123"/>
    </source>
</evidence>
<evidence type="ECO:0000256" key="6">
    <source>
        <dbReference type="ARBA" id="ARBA00022833"/>
    </source>
</evidence>
<dbReference type="GO" id="GO:0008270">
    <property type="term" value="F:zinc ion binding"/>
    <property type="evidence" value="ECO:0007669"/>
    <property type="project" value="UniProtKB-KW"/>
</dbReference>
<feature type="domain" description="C2H2-type" evidence="13">
    <location>
        <begin position="374"/>
        <end position="401"/>
    </location>
</feature>
<dbReference type="FunFam" id="3.30.160.60:FF:000446">
    <property type="entry name" value="Zinc finger protein"/>
    <property type="match status" value="1"/>
</dbReference>
<evidence type="ECO:0000256" key="12">
    <source>
        <dbReference type="SAM" id="MobiDB-lite"/>
    </source>
</evidence>
<evidence type="ECO:0000256" key="9">
    <source>
        <dbReference type="ARBA" id="ARBA00023163"/>
    </source>
</evidence>
<evidence type="ECO:0000256" key="2">
    <source>
        <dbReference type="ARBA" id="ARBA00006991"/>
    </source>
</evidence>
<evidence type="ECO:0000256" key="3">
    <source>
        <dbReference type="ARBA" id="ARBA00022723"/>
    </source>
</evidence>